<dbReference type="SUPFAM" id="SSF103473">
    <property type="entry name" value="MFS general substrate transporter"/>
    <property type="match status" value="1"/>
</dbReference>
<feature type="transmembrane region" description="Helical" evidence="2">
    <location>
        <begin position="109"/>
        <end position="129"/>
    </location>
</feature>
<dbReference type="PANTHER" id="PTHR11360">
    <property type="entry name" value="MONOCARBOXYLATE TRANSPORTER"/>
    <property type="match status" value="1"/>
</dbReference>
<feature type="transmembrane region" description="Helical" evidence="2">
    <location>
        <begin position="21"/>
        <end position="40"/>
    </location>
</feature>
<feature type="domain" description="Major facilitator superfamily (MFS) profile" evidence="3">
    <location>
        <begin position="1"/>
        <end position="155"/>
    </location>
</feature>
<dbReference type="InterPro" id="IPR020846">
    <property type="entry name" value="MFS_dom"/>
</dbReference>
<evidence type="ECO:0000256" key="2">
    <source>
        <dbReference type="SAM" id="Phobius"/>
    </source>
</evidence>
<feature type="transmembrane region" description="Helical" evidence="2">
    <location>
        <begin position="46"/>
        <end position="68"/>
    </location>
</feature>
<protein>
    <recommendedName>
        <fullName evidence="3">Major facilitator superfamily (MFS) profile domain-containing protein</fullName>
    </recommendedName>
</protein>
<dbReference type="InterPro" id="IPR011701">
    <property type="entry name" value="MFS"/>
</dbReference>
<feature type="non-terminal residue" evidence="4">
    <location>
        <position position="1"/>
    </location>
</feature>
<keyword evidence="2" id="KW-0812">Transmembrane</keyword>
<dbReference type="Gene3D" id="1.20.1250.20">
    <property type="entry name" value="MFS general substrate transporter like domains"/>
    <property type="match status" value="1"/>
</dbReference>
<dbReference type="InterPro" id="IPR050327">
    <property type="entry name" value="Proton-linked_MCT"/>
</dbReference>
<comment type="subcellular location">
    <subcellularLocation>
        <location evidence="1">Membrane</location>
        <topology evidence="1">Multi-pass membrane protein</topology>
    </subcellularLocation>
</comment>
<dbReference type="InterPro" id="IPR036259">
    <property type="entry name" value="MFS_trans_sf"/>
</dbReference>
<evidence type="ECO:0000259" key="3">
    <source>
        <dbReference type="PROSITE" id="PS50850"/>
    </source>
</evidence>
<dbReference type="EMBL" id="HACG01003141">
    <property type="protein sequence ID" value="CEK50006.1"/>
    <property type="molecule type" value="Transcribed_RNA"/>
</dbReference>
<sequence>DLIGRLFFGWFSDLKLIPKRYGFVGCMATSAVLNLLVPAMTSYAALVTYAALYGLFAGSYMALISVMLAEALGVEKLSSAYGLVMLLMSLGFLPGPLICGGIRDATSKWDYSFVVCGILALIGSIPPLFEPCARRYVDAKEEKKALNIKLTKVPV</sequence>
<accession>A0A0B6Y2F3</accession>
<name>A0A0B6Y2F3_9EUPU</name>
<gene>
    <name evidence="4" type="primary">ORF9585</name>
</gene>
<organism evidence="4">
    <name type="scientific">Arion vulgaris</name>
    <dbReference type="NCBI Taxonomy" id="1028688"/>
    <lineage>
        <taxon>Eukaryota</taxon>
        <taxon>Metazoa</taxon>
        <taxon>Spiralia</taxon>
        <taxon>Lophotrochozoa</taxon>
        <taxon>Mollusca</taxon>
        <taxon>Gastropoda</taxon>
        <taxon>Heterobranchia</taxon>
        <taxon>Euthyneura</taxon>
        <taxon>Panpulmonata</taxon>
        <taxon>Eupulmonata</taxon>
        <taxon>Stylommatophora</taxon>
        <taxon>Helicina</taxon>
        <taxon>Arionoidea</taxon>
        <taxon>Arionidae</taxon>
        <taxon>Arion</taxon>
    </lineage>
</organism>
<dbReference type="PANTHER" id="PTHR11360:SF284">
    <property type="entry name" value="EG:103B4.3 PROTEIN-RELATED"/>
    <property type="match status" value="1"/>
</dbReference>
<dbReference type="GO" id="GO:0016020">
    <property type="term" value="C:membrane"/>
    <property type="evidence" value="ECO:0007669"/>
    <property type="project" value="UniProtKB-SubCell"/>
</dbReference>
<keyword evidence="2" id="KW-0472">Membrane</keyword>
<evidence type="ECO:0000313" key="4">
    <source>
        <dbReference type="EMBL" id="CEK50006.1"/>
    </source>
</evidence>
<dbReference type="Pfam" id="PF07690">
    <property type="entry name" value="MFS_1"/>
    <property type="match status" value="1"/>
</dbReference>
<reference evidence="4" key="1">
    <citation type="submission" date="2014-12" db="EMBL/GenBank/DDBJ databases">
        <title>Insight into the proteome of Arion vulgaris.</title>
        <authorList>
            <person name="Aradska J."/>
            <person name="Bulat T."/>
            <person name="Smidak R."/>
            <person name="Sarate P."/>
            <person name="Gangsoo J."/>
            <person name="Sialana F."/>
            <person name="Bilban M."/>
            <person name="Lubec G."/>
        </authorList>
    </citation>
    <scope>NUCLEOTIDE SEQUENCE</scope>
    <source>
        <tissue evidence="4">Skin</tissue>
    </source>
</reference>
<dbReference type="GO" id="GO:0022857">
    <property type="term" value="F:transmembrane transporter activity"/>
    <property type="evidence" value="ECO:0007669"/>
    <property type="project" value="InterPro"/>
</dbReference>
<keyword evidence="2" id="KW-1133">Transmembrane helix</keyword>
<proteinExistence type="predicted"/>
<evidence type="ECO:0000256" key="1">
    <source>
        <dbReference type="ARBA" id="ARBA00004141"/>
    </source>
</evidence>
<feature type="transmembrane region" description="Helical" evidence="2">
    <location>
        <begin position="80"/>
        <end position="103"/>
    </location>
</feature>
<dbReference type="AlphaFoldDB" id="A0A0B6Y2F3"/>
<dbReference type="PROSITE" id="PS50850">
    <property type="entry name" value="MFS"/>
    <property type="match status" value="1"/>
</dbReference>